<sequence length="121" mass="12880">MVKIFETKVTAVGMEADSMIDNANMLILFGEGAPADLAEFCYTIDNKSLSGAIHEGSILSINQIDYKVTSIGSVVETNLKNLGHITIAFDGSTEGSLPGTLHVEGQELPRITEGSMIALYS</sequence>
<reference evidence="2 3" key="1">
    <citation type="submission" date="2019-11" db="EMBL/GenBank/DDBJ databases">
        <title>Streptococcus uberis isolated from clinical mastitis cases on a southeastern Queensland dairy.</title>
        <authorList>
            <person name="Workentine M.L."/>
            <person name="Price R."/>
            <person name="Olchowy T."/>
        </authorList>
    </citation>
    <scope>NUCLEOTIDE SEQUENCE [LARGE SCALE GENOMIC DNA]</scope>
    <source>
        <strain evidence="2 3">OLC4459-A17</strain>
    </source>
</reference>
<dbReference type="InterPro" id="IPR004716">
    <property type="entry name" value="PTS_IIA_glucitol/sorbitol-sp"/>
</dbReference>
<dbReference type="OMA" id="MLITFKQ"/>
<dbReference type="GO" id="GO:0016301">
    <property type="term" value="F:kinase activity"/>
    <property type="evidence" value="ECO:0007669"/>
    <property type="project" value="TreeGrafter"/>
</dbReference>
<name>A0A2X4EDJ8_STRUB</name>
<evidence type="ECO:0000313" key="3">
    <source>
        <dbReference type="Proteomes" id="UP000483839"/>
    </source>
</evidence>
<dbReference type="InterPro" id="IPR036665">
    <property type="entry name" value="PTS_IIA_glucitol/sorbitol_sf"/>
</dbReference>
<dbReference type="GO" id="GO:0008982">
    <property type="term" value="F:protein-N(PI)-phosphohistidine-sugar phosphotransferase activity"/>
    <property type="evidence" value="ECO:0007669"/>
    <property type="project" value="InterPro"/>
</dbReference>
<dbReference type="PANTHER" id="PTHR40398">
    <property type="entry name" value="PTS SYSTEM GLUCITOL/SORBITOL-SPECIFIC EIIA COMPONENT"/>
    <property type="match status" value="1"/>
</dbReference>
<dbReference type="Pfam" id="PF03829">
    <property type="entry name" value="PTSIIA_gutA"/>
    <property type="match status" value="1"/>
</dbReference>
<dbReference type="PANTHER" id="PTHR40398:SF1">
    <property type="entry name" value="PTS SYSTEM GLUCITOL_SORBITOL-SPECIFIC EIIA COMPONENT"/>
    <property type="match status" value="1"/>
</dbReference>
<comment type="caution">
    <text evidence="1">Lacks conserved residue(s) required for the propagation of feature annotation.</text>
</comment>
<dbReference type="EMBL" id="WLXI01000064">
    <property type="protein sequence ID" value="MTD02563.1"/>
    <property type="molecule type" value="Genomic_DNA"/>
</dbReference>
<dbReference type="AlphaFoldDB" id="A0A2X4EDJ8"/>
<gene>
    <name evidence="2" type="ORF">GKS16_09825</name>
</gene>
<comment type="caution">
    <text evidence="2">The sequence shown here is derived from an EMBL/GenBank/DDBJ whole genome shotgun (WGS) entry which is preliminary data.</text>
</comment>
<evidence type="ECO:0000256" key="1">
    <source>
        <dbReference type="PROSITE-ProRule" id="PRU00420"/>
    </source>
</evidence>
<proteinExistence type="predicted"/>
<dbReference type="GO" id="GO:0009401">
    <property type="term" value="P:phosphoenolpyruvate-dependent sugar phosphotransferase system"/>
    <property type="evidence" value="ECO:0007669"/>
    <property type="project" value="InterPro"/>
</dbReference>
<dbReference type="GO" id="GO:0005737">
    <property type="term" value="C:cytoplasm"/>
    <property type="evidence" value="ECO:0007669"/>
    <property type="project" value="InterPro"/>
</dbReference>
<dbReference type="GeneID" id="93827019"/>
<protein>
    <submittedName>
        <fullName evidence="2">PTS sorbitol transporter subunit IIA</fullName>
    </submittedName>
</protein>
<dbReference type="Gene3D" id="2.40.33.40">
    <property type="entry name" value="Phosphotransferase system, glucitol/sorbitol-specific IIA component"/>
    <property type="match status" value="1"/>
</dbReference>
<dbReference type="RefSeq" id="WP_015911993.1">
    <property type="nucleotide sequence ID" value="NZ_BAABQA010000004.1"/>
</dbReference>
<dbReference type="PROSITE" id="PS51097">
    <property type="entry name" value="PTS_EIIA_TYPE_5"/>
    <property type="match status" value="1"/>
</dbReference>
<organism evidence="2 3">
    <name type="scientific">Streptococcus uberis</name>
    <dbReference type="NCBI Taxonomy" id="1349"/>
    <lineage>
        <taxon>Bacteria</taxon>
        <taxon>Bacillati</taxon>
        <taxon>Bacillota</taxon>
        <taxon>Bacilli</taxon>
        <taxon>Lactobacillales</taxon>
        <taxon>Streptococcaceae</taxon>
        <taxon>Streptococcus</taxon>
    </lineage>
</organism>
<evidence type="ECO:0000313" key="2">
    <source>
        <dbReference type="EMBL" id="MTD02563.1"/>
    </source>
</evidence>
<dbReference type="Proteomes" id="UP000483839">
    <property type="component" value="Unassembled WGS sequence"/>
</dbReference>
<accession>A0A2X4EDJ8</accession>
<dbReference type="SUPFAM" id="SSF141530">
    <property type="entry name" value="PTSIIA/GutA-like"/>
    <property type="match status" value="1"/>
</dbReference>